<gene>
    <name evidence="3" type="primary">flgD</name>
    <name evidence="3" type="ORF">H8B09_05705</name>
</gene>
<protein>
    <submittedName>
        <fullName evidence="3">Flagellar hook assembly protein FlgD</fullName>
    </submittedName>
</protein>
<keyword evidence="3" id="KW-0966">Cell projection</keyword>
<dbReference type="InterPro" id="IPR005648">
    <property type="entry name" value="FlgD"/>
</dbReference>
<accession>A0ABR8MSI3</accession>
<proteinExistence type="inferred from homology"/>
<dbReference type="EMBL" id="JACXZA010000001">
    <property type="protein sequence ID" value="MBD3918241.1"/>
    <property type="molecule type" value="Genomic_DNA"/>
</dbReference>
<keyword evidence="2" id="KW-1005">Bacterial flagellum biogenesis</keyword>
<sequence length="169" mass="18181">MEVTAVAGAAINATNAVWPNYSTSNVQKAAATTKDTTLGKDDFLKILVTQLRNQDPSQPLQDRDFIAQMAQFSSVEQLMNMSQEMTKLRQNLGSASSLIGMTVEWDGLSDQGVQTTYSGVVEAISIKDGSQYAKVGDRTVKVDDLTTITYVPASSTVPSEHKEAGGNDE</sequence>
<comment type="caution">
    <text evidence="3">The sequence shown here is derived from an EMBL/GenBank/DDBJ whole genome shotgun (WGS) entry which is preliminary data.</text>
</comment>
<evidence type="ECO:0000256" key="1">
    <source>
        <dbReference type="ARBA" id="ARBA00010577"/>
    </source>
</evidence>
<reference evidence="3 4" key="1">
    <citation type="submission" date="2020-09" db="EMBL/GenBank/DDBJ databases">
        <title>Paenibacillus sp. strain PR3 16S rRNA gene Genome sequencing and assembly.</title>
        <authorList>
            <person name="Kim J."/>
        </authorList>
    </citation>
    <scope>NUCLEOTIDE SEQUENCE [LARGE SCALE GENOMIC DNA]</scope>
    <source>
        <strain evidence="3 4">PR3</strain>
    </source>
</reference>
<dbReference type="Proteomes" id="UP000609346">
    <property type="component" value="Unassembled WGS sequence"/>
</dbReference>
<name>A0ABR8MSI3_9BACL</name>
<evidence type="ECO:0000256" key="2">
    <source>
        <dbReference type="ARBA" id="ARBA00022795"/>
    </source>
</evidence>
<keyword evidence="3" id="KW-0282">Flagellum</keyword>
<evidence type="ECO:0000313" key="3">
    <source>
        <dbReference type="EMBL" id="MBD3918241.1"/>
    </source>
</evidence>
<keyword evidence="3" id="KW-0969">Cilium</keyword>
<comment type="similarity">
    <text evidence="1">Belongs to the FlgD family.</text>
</comment>
<keyword evidence="4" id="KW-1185">Reference proteome</keyword>
<organism evidence="3 4">
    <name type="scientific">Paenibacillus terricola</name>
    <dbReference type="NCBI Taxonomy" id="2763503"/>
    <lineage>
        <taxon>Bacteria</taxon>
        <taxon>Bacillati</taxon>
        <taxon>Bacillota</taxon>
        <taxon>Bacilli</taxon>
        <taxon>Bacillales</taxon>
        <taxon>Paenibacillaceae</taxon>
        <taxon>Paenibacillus</taxon>
    </lineage>
</organism>
<dbReference type="Pfam" id="PF03963">
    <property type="entry name" value="FlgD"/>
    <property type="match status" value="1"/>
</dbReference>
<evidence type="ECO:0000313" key="4">
    <source>
        <dbReference type="Proteomes" id="UP000609346"/>
    </source>
</evidence>